<dbReference type="AlphaFoldDB" id="A0A4Z2HY78"/>
<comment type="caution">
    <text evidence="1">The sequence shown here is derived from an EMBL/GenBank/DDBJ whole genome shotgun (WGS) entry which is preliminary data.</text>
</comment>
<dbReference type="EMBL" id="SRLO01000161">
    <property type="protein sequence ID" value="TNN70618.1"/>
    <property type="molecule type" value="Genomic_DNA"/>
</dbReference>
<organism evidence="1 2">
    <name type="scientific">Liparis tanakae</name>
    <name type="common">Tanaka's snailfish</name>
    <dbReference type="NCBI Taxonomy" id="230148"/>
    <lineage>
        <taxon>Eukaryota</taxon>
        <taxon>Metazoa</taxon>
        <taxon>Chordata</taxon>
        <taxon>Craniata</taxon>
        <taxon>Vertebrata</taxon>
        <taxon>Euteleostomi</taxon>
        <taxon>Actinopterygii</taxon>
        <taxon>Neopterygii</taxon>
        <taxon>Teleostei</taxon>
        <taxon>Neoteleostei</taxon>
        <taxon>Acanthomorphata</taxon>
        <taxon>Eupercaria</taxon>
        <taxon>Perciformes</taxon>
        <taxon>Cottioidei</taxon>
        <taxon>Cottales</taxon>
        <taxon>Liparidae</taxon>
        <taxon>Liparis</taxon>
    </lineage>
</organism>
<proteinExistence type="predicted"/>
<protein>
    <submittedName>
        <fullName evidence="1">Uncharacterized protein</fullName>
    </submittedName>
</protein>
<evidence type="ECO:0000313" key="2">
    <source>
        <dbReference type="Proteomes" id="UP000314294"/>
    </source>
</evidence>
<reference evidence="1 2" key="1">
    <citation type="submission" date="2019-03" db="EMBL/GenBank/DDBJ databases">
        <title>First draft genome of Liparis tanakae, snailfish: a comprehensive survey of snailfish specific genes.</title>
        <authorList>
            <person name="Kim W."/>
            <person name="Song I."/>
            <person name="Jeong J.-H."/>
            <person name="Kim D."/>
            <person name="Kim S."/>
            <person name="Ryu S."/>
            <person name="Song J.Y."/>
            <person name="Lee S.K."/>
        </authorList>
    </citation>
    <scope>NUCLEOTIDE SEQUENCE [LARGE SCALE GENOMIC DNA]</scope>
    <source>
        <tissue evidence="1">Muscle</tissue>
    </source>
</reference>
<keyword evidence="2" id="KW-1185">Reference proteome</keyword>
<gene>
    <name evidence="1" type="ORF">EYF80_019202</name>
</gene>
<sequence>MVVTSLSAGRDSSRWRVTFWEPSRCSSEEEISSVVGTVVSRLMSSDSRSRELETLAAVDLSSKV</sequence>
<evidence type="ECO:0000313" key="1">
    <source>
        <dbReference type="EMBL" id="TNN70618.1"/>
    </source>
</evidence>
<accession>A0A4Z2HY78</accession>
<dbReference type="Proteomes" id="UP000314294">
    <property type="component" value="Unassembled WGS sequence"/>
</dbReference>
<name>A0A4Z2HY78_9TELE</name>